<name>A0ABT6ZZ30_9ACTN</name>
<dbReference type="EMBL" id="JANCPR020000015">
    <property type="protein sequence ID" value="MDJ1133678.1"/>
    <property type="molecule type" value="Genomic_DNA"/>
</dbReference>
<keyword evidence="3" id="KW-1185">Reference proteome</keyword>
<proteinExistence type="predicted"/>
<dbReference type="InterPro" id="IPR051783">
    <property type="entry name" value="NAD(P)-dependent_oxidoreduct"/>
</dbReference>
<comment type="caution">
    <text evidence="2">The sequence shown here is derived from an EMBL/GenBank/DDBJ whole genome shotgun (WGS) entry which is preliminary data.</text>
</comment>
<dbReference type="InterPro" id="IPR001509">
    <property type="entry name" value="Epimerase_deHydtase"/>
</dbReference>
<feature type="domain" description="NAD-dependent epimerase/dehydratase" evidence="1">
    <location>
        <begin position="14"/>
        <end position="257"/>
    </location>
</feature>
<organism evidence="2 3">
    <name type="scientific">Streptomyces iconiensis</name>
    <dbReference type="NCBI Taxonomy" id="1384038"/>
    <lineage>
        <taxon>Bacteria</taxon>
        <taxon>Bacillati</taxon>
        <taxon>Actinomycetota</taxon>
        <taxon>Actinomycetes</taxon>
        <taxon>Kitasatosporales</taxon>
        <taxon>Streptomycetaceae</taxon>
        <taxon>Streptomyces</taxon>
    </lineage>
</organism>
<dbReference type="PANTHER" id="PTHR48079">
    <property type="entry name" value="PROTEIN YEEZ"/>
    <property type="match status" value="1"/>
</dbReference>
<dbReference type="Proteomes" id="UP001214441">
    <property type="component" value="Unassembled WGS sequence"/>
</dbReference>
<dbReference type="SUPFAM" id="SSF51735">
    <property type="entry name" value="NAD(P)-binding Rossmann-fold domains"/>
    <property type="match status" value="1"/>
</dbReference>
<dbReference type="PANTHER" id="PTHR48079:SF6">
    <property type="entry name" value="NAD(P)-BINDING DOMAIN-CONTAINING PROTEIN-RELATED"/>
    <property type="match status" value="1"/>
</dbReference>
<evidence type="ECO:0000313" key="2">
    <source>
        <dbReference type="EMBL" id="MDJ1133678.1"/>
    </source>
</evidence>
<evidence type="ECO:0000259" key="1">
    <source>
        <dbReference type="Pfam" id="PF01370"/>
    </source>
</evidence>
<dbReference type="Pfam" id="PF01370">
    <property type="entry name" value="Epimerase"/>
    <property type="match status" value="1"/>
</dbReference>
<accession>A0ABT6ZZ30</accession>
<sequence length="339" mass="35393">MTSQQRDQRKRRTVAVLGASGFVGSAVTAALARQDIRLRAVARRPSHVPGAEAAGGGAAGIEIRRADLTRPGELAEAVAGADVVIHLVMHSGGWRAAESDPASRAVNVGVMENLCEALGGDRAGRPPPLVVYAGAASQIGLPPDRPIDGSEPDHPATAYDQHKLAAERLLKEASARGVVRGVSLRLPTVFGHVPDSRAADRGFVAFMVRRALSGESLTLWHDGTVRRDLVHVEDVAGAFVAALGHPDALAGRHWLLGAGRGDPLGDVCRTVAELVAAREGKPPVPVVSVQPPEGAPATDFRSVTIDASPYRAITGWRPGVPLRAALERTVAALADARGE</sequence>
<dbReference type="InterPro" id="IPR036291">
    <property type="entry name" value="NAD(P)-bd_dom_sf"/>
</dbReference>
<protein>
    <submittedName>
        <fullName evidence="2">NAD-dependent epimerase/dehydratase</fullName>
    </submittedName>
</protein>
<dbReference type="RefSeq" id="WP_274045313.1">
    <property type="nucleotide sequence ID" value="NZ_JANCPR020000015.1"/>
</dbReference>
<evidence type="ECO:0000313" key="3">
    <source>
        <dbReference type="Proteomes" id="UP001214441"/>
    </source>
</evidence>
<dbReference type="Gene3D" id="3.40.50.720">
    <property type="entry name" value="NAD(P)-binding Rossmann-like Domain"/>
    <property type="match status" value="1"/>
</dbReference>
<reference evidence="2 3" key="1">
    <citation type="submission" date="2023-05" db="EMBL/GenBank/DDBJ databases">
        <title>Streptantibioticus silvisoli sp. nov., acidotolerant actinomycetes 1 from pine litter.</title>
        <authorList>
            <person name="Swiecimska M."/>
            <person name="Golinska P."/>
            <person name="Sangal V."/>
            <person name="Wachnowicz B."/>
            <person name="Goodfellow M."/>
        </authorList>
    </citation>
    <scope>NUCLEOTIDE SEQUENCE [LARGE SCALE GENOMIC DNA]</scope>
    <source>
        <strain evidence="2 3">DSM 42109</strain>
    </source>
</reference>
<gene>
    <name evidence="2" type="ORF">NMN56_017235</name>
</gene>